<gene>
    <name evidence="3" type="ORF">E2R65_09550</name>
    <name evidence="2" type="ORF">GGR35_002897</name>
</gene>
<dbReference type="AlphaFoldDB" id="A0A4Y8ADF9"/>
<keyword evidence="1" id="KW-1133">Transmembrane helix</keyword>
<reference evidence="2 5" key="3">
    <citation type="submission" date="2020-08" db="EMBL/GenBank/DDBJ databases">
        <title>Genomic Encyclopedia of Type Strains, Phase IV (KMG-IV): sequencing the most valuable type-strain genomes for metagenomic binning, comparative biology and taxonomic classification.</title>
        <authorList>
            <person name="Goeker M."/>
        </authorList>
    </citation>
    <scope>NUCLEOTIDE SEQUENCE [LARGE SCALE GENOMIC DNA]</scope>
    <source>
        <strain evidence="2 5">DSM 100995</strain>
    </source>
</reference>
<dbReference type="Proteomes" id="UP000297248">
    <property type="component" value="Unassembled WGS sequence"/>
</dbReference>
<evidence type="ECO:0008006" key="6">
    <source>
        <dbReference type="Google" id="ProtNLM"/>
    </source>
</evidence>
<dbReference type="RefSeq" id="WP_134336266.1">
    <property type="nucleotide sequence ID" value="NZ_BMCZ01000003.1"/>
</dbReference>
<evidence type="ECO:0000313" key="4">
    <source>
        <dbReference type="Proteomes" id="UP000297248"/>
    </source>
</evidence>
<reference evidence="3" key="2">
    <citation type="submission" date="2019-03" db="EMBL/GenBank/DDBJ databases">
        <authorList>
            <person name="Yan Y.-Q."/>
            <person name="Du Z.-J."/>
        </authorList>
    </citation>
    <scope>NUCLEOTIDE SEQUENCE</scope>
    <source>
        <strain evidence="3">PP-F2FG21</strain>
    </source>
</reference>
<evidence type="ECO:0000256" key="1">
    <source>
        <dbReference type="SAM" id="Phobius"/>
    </source>
</evidence>
<dbReference type="OrthoDB" id="7408546at2"/>
<keyword evidence="1" id="KW-0812">Transmembrane</keyword>
<evidence type="ECO:0000313" key="5">
    <source>
        <dbReference type="Proteomes" id="UP000583101"/>
    </source>
</evidence>
<proteinExistence type="predicted"/>
<feature type="transmembrane region" description="Helical" evidence="1">
    <location>
        <begin position="33"/>
        <end position="54"/>
    </location>
</feature>
<evidence type="ECO:0000313" key="2">
    <source>
        <dbReference type="EMBL" id="MBB3970281.1"/>
    </source>
</evidence>
<name>A0A4Y8ADF9_9SPHI</name>
<dbReference type="EMBL" id="SNQG01000003">
    <property type="protein sequence ID" value="TEW66656.1"/>
    <property type="molecule type" value="Genomic_DNA"/>
</dbReference>
<evidence type="ECO:0000313" key="3">
    <source>
        <dbReference type="EMBL" id="TEW66656.1"/>
    </source>
</evidence>
<accession>A0A4Y8ADF9</accession>
<feature type="transmembrane region" description="Helical" evidence="1">
    <location>
        <begin position="90"/>
        <end position="108"/>
    </location>
</feature>
<organism evidence="3 4">
    <name type="scientific">Mucilaginibacter phyllosphaerae</name>
    <dbReference type="NCBI Taxonomy" id="1812349"/>
    <lineage>
        <taxon>Bacteria</taxon>
        <taxon>Pseudomonadati</taxon>
        <taxon>Bacteroidota</taxon>
        <taxon>Sphingobacteriia</taxon>
        <taxon>Sphingobacteriales</taxon>
        <taxon>Sphingobacteriaceae</taxon>
        <taxon>Mucilaginibacter</taxon>
    </lineage>
</organism>
<feature type="transmembrane region" description="Helical" evidence="1">
    <location>
        <begin position="63"/>
        <end position="84"/>
    </location>
</feature>
<comment type="caution">
    <text evidence="3">The sequence shown here is derived from an EMBL/GenBank/DDBJ whole genome shotgun (WGS) entry which is preliminary data.</text>
</comment>
<sequence length="124" mass="14285">MLVIAILQIMMDYLTQFKDWVISLGEKHDVDPLILGSLYFISKISCFTLLGFVLKNIRAKKPFLMLILFAGVCFTLPYVYVMIVGRNIPFWVYILIGLIFIYGAFTIWKKVADKQKLVDVKSPV</sequence>
<dbReference type="Proteomes" id="UP000583101">
    <property type="component" value="Unassembled WGS sequence"/>
</dbReference>
<keyword evidence="5" id="KW-1185">Reference proteome</keyword>
<keyword evidence="1" id="KW-0472">Membrane</keyword>
<protein>
    <recommendedName>
        <fullName evidence="6">DUF5658 domain-containing protein</fullName>
    </recommendedName>
</protein>
<dbReference type="EMBL" id="JACIEG010000005">
    <property type="protein sequence ID" value="MBB3970281.1"/>
    <property type="molecule type" value="Genomic_DNA"/>
</dbReference>
<reference evidence="3 4" key="1">
    <citation type="journal article" date="2016" name="Int. J. Syst. Evol. Microbiol.">
        <title>Proposal of Mucilaginibacter phyllosphaerae sp. nov. isolated from the phyllosphere of Galium album.</title>
        <authorList>
            <person name="Aydogan E.L."/>
            <person name="Busse H.J."/>
            <person name="Moser G."/>
            <person name="Muller C."/>
            <person name="Kampfer P."/>
            <person name="Glaeser S.P."/>
        </authorList>
    </citation>
    <scope>NUCLEOTIDE SEQUENCE [LARGE SCALE GENOMIC DNA]</scope>
    <source>
        <strain evidence="3 4">PP-F2FG21</strain>
    </source>
</reference>